<organism evidence="6 8">
    <name type="scientific">Tieghemiomyces parasiticus</name>
    <dbReference type="NCBI Taxonomy" id="78921"/>
    <lineage>
        <taxon>Eukaryota</taxon>
        <taxon>Fungi</taxon>
        <taxon>Fungi incertae sedis</taxon>
        <taxon>Zoopagomycota</taxon>
        <taxon>Kickxellomycotina</taxon>
        <taxon>Dimargaritomycetes</taxon>
        <taxon>Dimargaritales</taxon>
        <taxon>Dimargaritaceae</taxon>
        <taxon>Tieghemiomyces</taxon>
    </lineage>
</organism>
<dbReference type="InterPro" id="IPR014722">
    <property type="entry name" value="Rib_uL2_dom2"/>
</dbReference>
<dbReference type="GO" id="GO:0006412">
    <property type="term" value="P:translation"/>
    <property type="evidence" value="ECO:0007669"/>
    <property type="project" value="InterPro"/>
</dbReference>
<evidence type="ECO:0008006" key="9">
    <source>
        <dbReference type="Google" id="ProtNLM"/>
    </source>
</evidence>
<feature type="domain" description="KOW" evidence="4">
    <location>
        <begin position="13"/>
        <end position="42"/>
    </location>
</feature>
<dbReference type="InterPro" id="IPR005824">
    <property type="entry name" value="KOW"/>
</dbReference>
<dbReference type="InterPro" id="IPR008991">
    <property type="entry name" value="Translation_prot_SH3-like_sf"/>
</dbReference>
<evidence type="ECO:0000313" key="7">
    <source>
        <dbReference type="EMBL" id="KAJ1929659.1"/>
    </source>
</evidence>
<feature type="domain" description="Large ribosomal subunit protein eL14" evidence="5">
    <location>
        <begin position="49"/>
        <end position="124"/>
    </location>
</feature>
<dbReference type="EMBL" id="JANBPT010000439">
    <property type="protein sequence ID" value="KAJ1920594.1"/>
    <property type="molecule type" value="Genomic_DNA"/>
</dbReference>
<dbReference type="Pfam" id="PF01929">
    <property type="entry name" value="Ribosomal_L14e"/>
    <property type="match status" value="1"/>
</dbReference>
<dbReference type="Pfam" id="PF00467">
    <property type="entry name" value="KOW"/>
    <property type="match status" value="1"/>
</dbReference>
<proteinExistence type="inferred from homology"/>
<keyword evidence="3" id="KW-0687">Ribonucleoprotein</keyword>
<keyword evidence="8" id="KW-1185">Reference proteome</keyword>
<keyword evidence="2" id="KW-0689">Ribosomal protein</keyword>
<dbReference type="GO" id="GO:0042273">
    <property type="term" value="P:ribosomal large subunit biogenesis"/>
    <property type="evidence" value="ECO:0007669"/>
    <property type="project" value="TreeGrafter"/>
</dbReference>
<dbReference type="InterPro" id="IPR002784">
    <property type="entry name" value="Ribosomal_eL14_dom"/>
</dbReference>
<comment type="similarity">
    <text evidence="1">Belongs to the eukaryotic ribosomal protein eL14 family.</text>
</comment>
<sequence length="137" mass="15463">MVKTTFQRYAESGRVVVLNYGPHSNKTAVIVDIIDHNRALIEGPTTGVPRQVFPLRRMILTKLVLKNLPKNAGSGYLKKLVTEQEIDAKWSTTSWAQKLARRVTRAELSDFQRFQVGYLKKQRKAALAPALESVKAE</sequence>
<evidence type="ECO:0000313" key="6">
    <source>
        <dbReference type="EMBL" id="KAJ1920594.1"/>
    </source>
</evidence>
<evidence type="ECO:0000256" key="3">
    <source>
        <dbReference type="ARBA" id="ARBA00023274"/>
    </source>
</evidence>
<dbReference type="InterPro" id="IPR039660">
    <property type="entry name" value="Ribosomal_eL14"/>
</dbReference>
<dbReference type="CDD" id="cd23702">
    <property type="entry name" value="eL14"/>
    <property type="match status" value="1"/>
</dbReference>
<comment type="caution">
    <text evidence="6">The sequence shown here is derived from an EMBL/GenBank/DDBJ whole genome shotgun (WGS) entry which is preliminary data.</text>
</comment>
<evidence type="ECO:0000259" key="4">
    <source>
        <dbReference type="Pfam" id="PF00467"/>
    </source>
</evidence>
<dbReference type="Gene3D" id="6.10.250.2270">
    <property type="match status" value="1"/>
</dbReference>
<protein>
    <recommendedName>
        <fullName evidence="9">60S ribosomal protein L14</fullName>
    </recommendedName>
</protein>
<dbReference type="PANTHER" id="PTHR11127:SF2">
    <property type="entry name" value="LARGE RIBOSOMAL SUBUNIT PROTEIN EL14"/>
    <property type="match status" value="1"/>
</dbReference>
<dbReference type="SUPFAM" id="SSF50104">
    <property type="entry name" value="Translation proteins SH3-like domain"/>
    <property type="match status" value="1"/>
</dbReference>
<dbReference type="PANTHER" id="PTHR11127">
    <property type="entry name" value="60S RIBOSOMAL PROTEIN L14"/>
    <property type="match status" value="1"/>
</dbReference>
<evidence type="ECO:0000256" key="2">
    <source>
        <dbReference type="ARBA" id="ARBA00022980"/>
    </source>
</evidence>
<dbReference type="EMBL" id="JANBPT010000028">
    <property type="protein sequence ID" value="KAJ1929659.1"/>
    <property type="molecule type" value="Genomic_DNA"/>
</dbReference>
<gene>
    <name evidence="7" type="ORF">IWQ60_000983</name>
    <name evidence="6" type="ORF">IWQ60_006956</name>
</gene>
<evidence type="ECO:0000256" key="1">
    <source>
        <dbReference type="ARBA" id="ARBA00006592"/>
    </source>
</evidence>
<dbReference type="GO" id="GO:0022625">
    <property type="term" value="C:cytosolic large ribosomal subunit"/>
    <property type="evidence" value="ECO:0007669"/>
    <property type="project" value="TreeGrafter"/>
</dbReference>
<name>A0A9W8A0S4_9FUNG</name>
<dbReference type="AlphaFoldDB" id="A0A9W8A0S4"/>
<reference evidence="6" key="1">
    <citation type="submission" date="2022-07" db="EMBL/GenBank/DDBJ databases">
        <title>Phylogenomic reconstructions and comparative analyses of Kickxellomycotina fungi.</title>
        <authorList>
            <person name="Reynolds N.K."/>
            <person name="Stajich J.E."/>
            <person name="Barry K."/>
            <person name="Grigoriev I.V."/>
            <person name="Crous P."/>
            <person name="Smith M.E."/>
        </authorList>
    </citation>
    <scope>NUCLEOTIDE SEQUENCE</scope>
    <source>
        <strain evidence="6">RSA 861</strain>
    </source>
</reference>
<dbReference type="OrthoDB" id="1875589at2759"/>
<dbReference type="GO" id="GO:0003735">
    <property type="term" value="F:structural constituent of ribosome"/>
    <property type="evidence" value="ECO:0007669"/>
    <property type="project" value="InterPro"/>
</dbReference>
<accession>A0A9W8A0S4</accession>
<dbReference type="Gene3D" id="2.30.30.30">
    <property type="match status" value="1"/>
</dbReference>
<dbReference type="GO" id="GO:0003723">
    <property type="term" value="F:RNA binding"/>
    <property type="evidence" value="ECO:0007669"/>
    <property type="project" value="InterPro"/>
</dbReference>
<evidence type="ECO:0000259" key="5">
    <source>
        <dbReference type="Pfam" id="PF01929"/>
    </source>
</evidence>
<dbReference type="Proteomes" id="UP001150569">
    <property type="component" value="Unassembled WGS sequence"/>
</dbReference>
<evidence type="ECO:0000313" key="8">
    <source>
        <dbReference type="Proteomes" id="UP001150569"/>
    </source>
</evidence>